<dbReference type="AlphaFoldDB" id="A0AAV2P0I1"/>
<name>A0AAV2P0I1_9HYME</name>
<reference evidence="2" key="1">
    <citation type="submission" date="2024-04" db="EMBL/GenBank/DDBJ databases">
        <authorList>
            <consortium name="Molecular Ecology Group"/>
        </authorList>
    </citation>
    <scope>NUCLEOTIDE SEQUENCE</scope>
</reference>
<keyword evidence="1" id="KW-0732">Signal</keyword>
<feature type="chain" id="PRO_5043483562" evidence="1">
    <location>
        <begin position="25"/>
        <end position="314"/>
    </location>
</feature>
<protein>
    <submittedName>
        <fullName evidence="2">Uncharacterized protein</fullName>
    </submittedName>
</protein>
<evidence type="ECO:0000256" key="1">
    <source>
        <dbReference type="SAM" id="SignalP"/>
    </source>
</evidence>
<organism evidence="2 3">
    <name type="scientific">Lasius platythorax</name>
    <dbReference type="NCBI Taxonomy" id="488582"/>
    <lineage>
        <taxon>Eukaryota</taxon>
        <taxon>Metazoa</taxon>
        <taxon>Ecdysozoa</taxon>
        <taxon>Arthropoda</taxon>
        <taxon>Hexapoda</taxon>
        <taxon>Insecta</taxon>
        <taxon>Pterygota</taxon>
        <taxon>Neoptera</taxon>
        <taxon>Endopterygota</taxon>
        <taxon>Hymenoptera</taxon>
        <taxon>Apocrita</taxon>
        <taxon>Aculeata</taxon>
        <taxon>Formicoidea</taxon>
        <taxon>Formicidae</taxon>
        <taxon>Formicinae</taxon>
        <taxon>Lasius</taxon>
        <taxon>Lasius</taxon>
    </lineage>
</organism>
<feature type="signal peptide" evidence="1">
    <location>
        <begin position="1"/>
        <end position="24"/>
    </location>
</feature>
<accession>A0AAV2P0I1</accession>
<gene>
    <name evidence="2" type="ORF">LPLAT_LOCUS10861</name>
</gene>
<proteinExistence type="predicted"/>
<evidence type="ECO:0000313" key="2">
    <source>
        <dbReference type="EMBL" id="CAL1685331.1"/>
    </source>
</evidence>
<keyword evidence="3" id="KW-1185">Reference proteome</keyword>
<evidence type="ECO:0000313" key="3">
    <source>
        <dbReference type="Proteomes" id="UP001497644"/>
    </source>
</evidence>
<dbReference type="EMBL" id="OZ034829">
    <property type="protein sequence ID" value="CAL1685331.1"/>
    <property type="molecule type" value="Genomic_DNA"/>
</dbReference>
<dbReference type="Proteomes" id="UP001497644">
    <property type="component" value="Chromosome 6"/>
</dbReference>
<sequence>MYISSISAYTASWLLLYLIKPLYSESEKSHWVPYEINNTVHQSEPVFFKEQLQSNVSKLPQYIYHRNYQSNSVQSEVPSKDMYPEAYVKENVAKSMPEYRLEQRYQETRRRDEEIMLKMSVLEKLLSEDTDENDIESKNSVEDSIMAETSIPEETKRVVRQVRRHRPGFFYTLARVAFETFNDTRSAIQQISNIIGENFVPDTTARPPMVSSNSLQVNDMTTVATSSNDQNDLSSNLASTNVTTMRPTTTSQAPFRFTPTGLQDILTRNLRGLVRLFNIEWQDALNQSDISVREFQRNLGNQVGGFLQDNPNAF</sequence>